<evidence type="ECO:0000313" key="2">
    <source>
        <dbReference type="Proteomes" id="UP000235943"/>
    </source>
</evidence>
<dbReference type="EMBL" id="POUC01000260">
    <property type="protein sequence ID" value="PNG18970.1"/>
    <property type="molecule type" value="Genomic_DNA"/>
</dbReference>
<dbReference type="AlphaFoldDB" id="A0A2N8TIX3"/>
<gene>
    <name evidence="1" type="ORF">C1J00_28315</name>
</gene>
<feature type="non-terminal residue" evidence="1">
    <location>
        <position position="51"/>
    </location>
</feature>
<evidence type="ECO:0000313" key="1">
    <source>
        <dbReference type="EMBL" id="PNG18970.1"/>
    </source>
</evidence>
<name>A0A2N8TIX3_9ACTN</name>
<accession>A0A2N8TIX3</accession>
<proteinExistence type="predicted"/>
<organism evidence="1 2">
    <name type="scientific">Streptomyces cahuitamycinicus</name>
    <dbReference type="NCBI Taxonomy" id="2070367"/>
    <lineage>
        <taxon>Bacteria</taxon>
        <taxon>Bacillati</taxon>
        <taxon>Actinomycetota</taxon>
        <taxon>Actinomycetes</taxon>
        <taxon>Kitasatosporales</taxon>
        <taxon>Streptomycetaceae</taxon>
        <taxon>Streptomyces</taxon>
    </lineage>
</organism>
<keyword evidence="2" id="KW-1185">Reference proteome</keyword>
<sequence>MTTAAPRTYWLEHAWLGTLPQAPGSARAGGTPIEPGVALDVRDGRITAVRT</sequence>
<reference evidence="1 2" key="1">
    <citation type="submission" date="2018-01" db="EMBL/GenBank/DDBJ databases">
        <title>Draft genome sequence of Streptomyces sp. 13K301.</title>
        <authorList>
            <person name="Sahin N."/>
            <person name="Saygin H."/>
            <person name="Ay H."/>
        </authorList>
    </citation>
    <scope>NUCLEOTIDE SEQUENCE [LARGE SCALE GENOMIC DNA]</scope>
    <source>
        <strain evidence="1 2">13K301</strain>
    </source>
</reference>
<protein>
    <submittedName>
        <fullName evidence="1">Formimidoylglutamate deiminase</fullName>
    </submittedName>
</protein>
<dbReference type="Proteomes" id="UP000235943">
    <property type="component" value="Unassembled WGS sequence"/>
</dbReference>
<comment type="caution">
    <text evidence="1">The sequence shown here is derived from an EMBL/GenBank/DDBJ whole genome shotgun (WGS) entry which is preliminary data.</text>
</comment>